<dbReference type="AlphaFoldDB" id="A0AAU7GD98"/>
<dbReference type="InterPro" id="IPR047640">
    <property type="entry name" value="RpiR-like"/>
</dbReference>
<dbReference type="SUPFAM" id="SSF53697">
    <property type="entry name" value="SIS domain"/>
    <property type="match status" value="1"/>
</dbReference>
<evidence type="ECO:0000313" key="2">
    <source>
        <dbReference type="EMBL" id="XBM48887.1"/>
    </source>
</evidence>
<gene>
    <name evidence="2" type="ORF">AAME72_03265</name>
</gene>
<dbReference type="GO" id="GO:0003677">
    <property type="term" value="F:DNA binding"/>
    <property type="evidence" value="ECO:0007669"/>
    <property type="project" value="InterPro"/>
</dbReference>
<dbReference type="PANTHER" id="PTHR30514:SF18">
    <property type="entry name" value="RPIR-FAMILY TRANSCRIPTIONAL REGULATOR"/>
    <property type="match status" value="1"/>
</dbReference>
<protein>
    <submittedName>
        <fullName evidence="2">SIS domain-containing protein</fullName>
    </submittedName>
</protein>
<dbReference type="PANTHER" id="PTHR30514">
    <property type="entry name" value="GLUCOKINASE"/>
    <property type="match status" value="1"/>
</dbReference>
<evidence type="ECO:0000259" key="1">
    <source>
        <dbReference type="PROSITE" id="PS51464"/>
    </source>
</evidence>
<dbReference type="PROSITE" id="PS51464">
    <property type="entry name" value="SIS"/>
    <property type="match status" value="1"/>
</dbReference>
<dbReference type="InterPro" id="IPR001347">
    <property type="entry name" value="SIS_dom"/>
</dbReference>
<dbReference type="RefSeq" id="WP_348788808.1">
    <property type="nucleotide sequence ID" value="NZ_CP157390.1"/>
</dbReference>
<dbReference type="EMBL" id="CP157390">
    <property type="protein sequence ID" value="XBM48887.1"/>
    <property type="molecule type" value="Genomic_DNA"/>
</dbReference>
<dbReference type="Pfam" id="PF01380">
    <property type="entry name" value="SIS"/>
    <property type="match status" value="1"/>
</dbReference>
<accession>A0AAU7GD98</accession>
<feature type="domain" description="SIS" evidence="1">
    <location>
        <begin position="60"/>
        <end position="203"/>
    </location>
</feature>
<dbReference type="GO" id="GO:0097367">
    <property type="term" value="F:carbohydrate derivative binding"/>
    <property type="evidence" value="ECO:0007669"/>
    <property type="project" value="InterPro"/>
</dbReference>
<dbReference type="InterPro" id="IPR046348">
    <property type="entry name" value="SIS_dom_sf"/>
</dbReference>
<dbReference type="GO" id="GO:1901135">
    <property type="term" value="P:carbohydrate derivative metabolic process"/>
    <property type="evidence" value="ECO:0007669"/>
    <property type="project" value="InterPro"/>
</dbReference>
<proteinExistence type="predicted"/>
<reference evidence="2" key="1">
    <citation type="submission" date="2024-05" db="EMBL/GenBank/DDBJ databases">
        <title>The Natural Products Discovery Center: Release of the First 8490 Sequenced Strains for Exploring Actinobacteria Biosynthetic Diversity.</title>
        <authorList>
            <person name="Kalkreuter E."/>
            <person name="Kautsar S.A."/>
            <person name="Yang D."/>
            <person name="Bader C.D."/>
            <person name="Teijaro C.N."/>
            <person name="Fluegel L."/>
            <person name="Davis C.M."/>
            <person name="Simpson J.R."/>
            <person name="Lauterbach L."/>
            <person name="Steele A.D."/>
            <person name="Gui C."/>
            <person name="Meng S."/>
            <person name="Li G."/>
            <person name="Viehrig K."/>
            <person name="Ye F."/>
            <person name="Su P."/>
            <person name="Kiefer A.F."/>
            <person name="Nichols A."/>
            <person name="Cepeda A.J."/>
            <person name="Yan W."/>
            <person name="Fan B."/>
            <person name="Jiang Y."/>
            <person name="Adhikari A."/>
            <person name="Zheng C.-J."/>
            <person name="Schuster L."/>
            <person name="Cowan T.M."/>
            <person name="Smanski M.J."/>
            <person name="Chevrette M.G."/>
            <person name="de Carvalho L.P.S."/>
            <person name="Shen B."/>
        </authorList>
    </citation>
    <scope>NUCLEOTIDE SEQUENCE</scope>
    <source>
        <strain evidence="2">NPDC080035</strain>
    </source>
</reference>
<organism evidence="2">
    <name type="scientific">Leifsonia sp. NPDC080035</name>
    <dbReference type="NCBI Taxonomy" id="3143936"/>
    <lineage>
        <taxon>Bacteria</taxon>
        <taxon>Bacillati</taxon>
        <taxon>Actinomycetota</taxon>
        <taxon>Actinomycetes</taxon>
        <taxon>Micrococcales</taxon>
        <taxon>Microbacteriaceae</taxon>
        <taxon>Leifsonia</taxon>
    </lineage>
</organism>
<dbReference type="Gene3D" id="3.40.50.10490">
    <property type="entry name" value="Glucose-6-phosphate isomerase like protein, domain 1"/>
    <property type="match status" value="1"/>
</dbReference>
<dbReference type="CDD" id="cd05013">
    <property type="entry name" value="SIS_RpiR"/>
    <property type="match status" value="1"/>
</dbReference>
<dbReference type="InterPro" id="IPR035472">
    <property type="entry name" value="RpiR-like_SIS"/>
</dbReference>
<sequence>MSSERRDVNAVELGSPHERYDARVQRRSALVLKRRVIEQEREQLAHALDWAAEDPAFERTAALIVAARRRFVLGAAKSFTYASLIAMDLSAGLANVVLIDGTIVRPLDVLSDVRSSDVLVAFSLARYRKYTVDIAELFKKAGGTLVVITDTPDAPLVSIADECLIVDTASASFANSPTSVALVIHILTTLTTASAKGAGRRLLERDRLAEDLGLYLDE</sequence>
<name>A0AAU7GD98_9MICO</name>
<dbReference type="GO" id="GO:0003700">
    <property type="term" value="F:DNA-binding transcription factor activity"/>
    <property type="evidence" value="ECO:0007669"/>
    <property type="project" value="InterPro"/>
</dbReference>